<accession>A0A286GIG1</accession>
<dbReference type="RefSeq" id="WP_097279076.1">
    <property type="nucleotide sequence ID" value="NZ_OCNJ01000004.1"/>
</dbReference>
<organism evidence="2 3">
    <name type="scientific">Caenispirillum bisanense</name>
    <dbReference type="NCBI Taxonomy" id="414052"/>
    <lineage>
        <taxon>Bacteria</taxon>
        <taxon>Pseudomonadati</taxon>
        <taxon>Pseudomonadota</taxon>
        <taxon>Alphaproteobacteria</taxon>
        <taxon>Rhodospirillales</taxon>
        <taxon>Novispirillaceae</taxon>
        <taxon>Caenispirillum</taxon>
    </lineage>
</organism>
<dbReference type="Proteomes" id="UP000219621">
    <property type="component" value="Unassembled WGS sequence"/>
</dbReference>
<proteinExistence type="predicted"/>
<evidence type="ECO:0000313" key="3">
    <source>
        <dbReference type="Proteomes" id="UP000219621"/>
    </source>
</evidence>
<dbReference type="EMBL" id="OCNJ01000004">
    <property type="protein sequence ID" value="SOD94754.1"/>
    <property type="molecule type" value="Genomic_DNA"/>
</dbReference>
<feature type="transmembrane region" description="Helical" evidence="1">
    <location>
        <begin position="7"/>
        <end position="27"/>
    </location>
</feature>
<protein>
    <submittedName>
        <fullName evidence="2">Uncharacterized protein</fullName>
    </submittedName>
</protein>
<keyword evidence="1" id="KW-0812">Transmembrane</keyword>
<dbReference type="AlphaFoldDB" id="A0A286GIG1"/>
<gene>
    <name evidence="2" type="ORF">SAMN05421508_104110</name>
</gene>
<keyword evidence="1" id="KW-1133">Transmembrane helix</keyword>
<name>A0A286GIG1_9PROT</name>
<feature type="transmembrane region" description="Helical" evidence="1">
    <location>
        <begin position="39"/>
        <end position="61"/>
    </location>
</feature>
<dbReference type="OrthoDB" id="7362193at2"/>
<sequence length="71" mass="7892">MRFLPILLPVFMIAPIAIWLVIEMAVIKGDAARWLSGNLWEVGLGLVVTFGACFAVAKFVGDSIQNTMRRR</sequence>
<evidence type="ECO:0000313" key="2">
    <source>
        <dbReference type="EMBL" id="SOD94754.1"/>
    </source>
</evidence>
<reference evidence="2 3" key="1">
    <citation type="submission" date="2017-09" db="EMBL/GenBank/DDBJ databases">
        <authorList>
            <person name="Ehlers B."/>
            <person name="Leendertz F.H."/>
        </authorList>
    </citation>
    <scope>NUCLEOTIDE SEQUENCE [LARGE SCALE GENOMIC DNA]</scope>
    <source>
        <strain evidence="2 3">USBA 140</strain>
    </source>
</reference>
<keyword evidence="3" id="KW-1185">Reference proteome</keyword>
<keyword evidence="1" id="KW-0472">Membrane</keyword>
<evidence type="ECO:0000256" key="1">
    <source>
        <dbReference type="SAM" id="Phobius"/>
    </source>
</evidence>